<name>A0A9W4WLB1_9PEZI</name>
<keyword evidence="2" id="KW-1185">Reference proteome</keyword>
<dbReference type="EMBL" id="CAMGZC010000664">
    <property type="protein sequence ID" value="CAI0649216.1"/>
    <property type="molecule type" value="Genomic_DNA"/>
</dbReference>
<reference evidence="1" key="1">
    <citation type="submission" date="2022-08" db="EMBL/GenBank/DDBJ databases">
        <authorList>
            <person name="Giroux E."/>
            <person name="Giroux E."/>
        </authorList>
    </citation>
    <scope>NUCLEOTIDE SEQUENCE</scope>
    <source>
        <strain evidence="1">H1091258</strain>
    </source>
</reference>
<comment type="caution">
    <text evidence="1">The sequence shown here is derived from an EMBL/GenBank/DDBJ whole genome shotgun (WGS) entry which is preliminary data.</text>
</comment>
<dbReference type="Proteomes" id="UP001152533">
    <property type="component" value="Unassembled WGS sequence"/>
</dbReference>
<dbReference type="AlphaFoldDB" id="A0A9W4WLB1"/>
<proteinExistence type="predicted"/>
<evidence type="ECO:0000313" key="2">
    <source>
        <dbReference type="Proteomes" id="UP001152533"/>
    </source>
</evidence>
<accession>A0A9W4WLB1</accession>
<organism evidence="1 2">
    <name type="scientific">Colletotrichum noveboracense</name>
    <dbReference type="NCBI Taxonomy" id="2664923"/>
    <lineage>
        <taxon>Eukaryota</taxon>
        <taxon>Fungi</taxon>
        <taxon>Dikarya</taxon>
        <taxon>Ascomycota</taxon>
        <taxon>Pezizomycotina</taxon>
        <taxon>Sordariomycetes</taxon>
        <taxon>Hypocreomycetidae</taxon>
        <taxon>Glomerellales</taxon>
        <taxon>Glomerellaceae</taxon>
        <taxon>Colletotrichum</taxon>
        <taxon>Colletotrichum gloeosporioides species complex</taxon>
    </lineage>
</organism>
<sequence>MDFDPSWSLEELGRYRLGWERSMNFEEHTEEDELDDLRWEMYDCLAKATREMYYFSNPTVWLVDHRLRRKSTVLDEDMTEMVYGGCGSWPKEQLVFHAAGCKYYAMPEYYARELCGYDAENEPEGDTDAFDFMYELEELGARQEAFERRGEDEGSGVDEDYYVASVRLLIINLPSDFLGMSLLSNRAPRGLVA</sequence>
<protein>
    <submittedName>
        <fullName evidence="1">Uncharacterized protein</fullName>
    </submittedName>
</protein>
<evidence type="ECO:0000313" key="1">
    <source>
        <dbReference type="EMBL" id="CAI0649216.1"/>
    </source>
</evidence>
<gene>
    <name evidence="1" type="ORF">CGXH109_LOCUS83643</name>
</gene>